<reference evidence="9 10" key="1">
    <citation type="submission" date="2020-08" db="EMBL/GenBank/DDBJ databases">
        <title>Sequencing the genomes of 1000 actinobacteria strains.</title>
        <authorList>
            <person name="Klenk H.-P."/>
        </authorList>
    </citation>
    <scope>NUCLEOTIDE SEQUENCE [LARGE SCALE GENOMIC DNA]</scope>
    <source>
        <strain evidence="9 10">DSM 103125</strain>
    </source>
</reference>
<dbReference type="Gene3D" id="2.40.110.10">
    <property type="entry name" value="Butyryl-CoA Dehydrogenase, subunit A, domain 2"/>
    <property type="match status" value="1"/>
</dbReference>
<keyword evidence="3 5" id="KW-0285">Flavoprotein</keyword>
<dbReference type="Proteomes" id="UP000586947">
    <property type="component" value="Unassembled WGS sequence"/>
</dbReference>
<evidence type="ECO:0000256" key="4">
    <source>
        <dbReference type="ARBA" id="ARBA00022827"/>
    </source>
</evidence>
<dbReference type="InterPro" id="IPR006091">
    <property type="entry name" value="Acyl-CoA_Oxase/DH_mid-dom"/>
</dbReference>
<evidence type="ECO:0000256" key="2">
    <source>
        <dbReference type="ARBA" id="ARBA00009347"/>
    </source>
</evidence>
<comment type="similarity">
    <text evidence="2 5">Belongs to the acyl-CoA dehydrogenase family.</text>
</comment>
<dbReference type="InterPro" id="IPR009100">
    <property type="entry name" value="AcylCoA_DH/oxidase_NM_dom_sf"/>
</dbReference>
<sequence>MAHRYAALDIAAELDLLLGDPMAGGTPFSFEQIVEAEERDALPDGAVDVLRDWGFAEFLVPTALGGRLRSLDELLFVARTVSRRSLAFAVMYGSALLGANPVWLWGDEEQRGRLAKEIVGGALSAFAVSEADHGSDLLASSVAAEPVPGGFVLTGQKWPVGNATRARFLTTCARTGPRSFSLLLVDKEELSRDSFREMPFVRTVGLRGHDLSGIEFEGSFIPAAAAIGNQGIAVVQVLKALQITRAAIPAMSLGTMDSALRLALTYSHERRLYGAPIADLPVIHDHLVRGHVDLLIAECVAVGAARALTVAPDRLSLWSSVAKYLVPVIGDETVLSMATVLGARSYLREGVAHGVFQKLQRDHAIAAIFEGTTHVNLHGIAGQMPFVAARRHEQPAADQLDDLFDTLFSWSTDAPIWQPAGADLRLTNEGRDELIQGWPRLVRRVETACARPDRPSVADELLATVAHLSRVHEETYASVTHWDARSLPAMRAAITHCLLHAASACVATWLANRATFGGAFADGGWLLLSLQRLLARLGERVDLAEQPARELLSAAARTAQAWPSYFSIRCLGSGPAAD</sequence>
<evidence type="ECO:0000256" key="3">
    <source>
        <dbReference type="ARBA" id="ARBA00022630"/>
    </source>
</evidence>
<evidence type="ECO:0000259" key="8">
    <source>
        <dbReference type="Pfam" id="PF02771"/>
    </source>
</evidence>
<dbReference type="PANTHER" id="PTHR43884:SF19">
    <property type="entry name" value="ACYL-COA DEHYDROGENASE FADE4-RELATED"/>
    <property type="match status" value="1"/>
</dbReference>
<dbReference type="Pfam" id="PF02771">
    <property type="entry name" value="Acyl-CoA_dh_N"/>
    <property type="match status" value="1"/>
</dbReference>
<comment type="cofactor">
    <cofactor evidence="1 5">
        <name>FAD</name>
        <dbReference type="ChEBI" id="CHEBI:57692"/>
    </cofactor>
</comment>
<dbReference type="GO" id="GO:0003995">
    <property type="term" value="F:acyl-CoA dehydrogenase activity"/>
    <property type="evidence" value="ECO:0007669"/>
    <property type="project" value="TreeGrafter"/>
</dbReference>
<comment type="caution">
    <text evidence="9">The sequence shown here is derived from an EMBL/GenBank/DDBJ whole genome shotgun (WGS) entry which is preliminary data.</text>
</comment>
<dbReference type="Gene3D" id="1.20.140.10">
    <property type="entry name" value="Butyryl-CoA Dehydrogenase, subunit A, domain 3"/>
    <property type="match status" value="1"/>
</dbReference>
<proteinExistence type="inferred from homology"/>
<dbReference type="Gene3D" id="1.10.540.10">
    <property type="entry name" value="Acyl-CoA dehydrogenase/oxidase, N-terminal domain"/>
    <property type="match status" value="1"/>
</dbReference>
<evidence type="ECO:0000259" key="7">
    <source>
        <dbReference type="Pfam" id="PF02770"/>
    </source>
</evidence>
<protein>
    <submittedName>
        <fullName evidence="9">Alkylation response protein AidB-like acyl-CoA dehydrogenase</fullName>
    </submittedName>
</protein>
<name>A0A840VW69_9ACTN</name>
<evidence type="ECO:0000313" key="10">
    <source>
        <dbReference type="Proteomes" id="UP000586947"/>
    </source>
</evidence>
<evidence type="ECO:0000256" key="5">
    <source>
        <dbReference type="RuleBase" id="RU362125"/>
    </source>
</evidence>
<feature type="domain" description="Acyl-CoA oxidase/dehydrogenase middle" evidence="7">
    <location>
        <begin position="125"/>
        <end position="217"/>
    </location>
</feature>
<dbReference type="RefSeq" id="WP_184185694.1">
    <property type="nucleotide sequence ID" value="NZ_BMNF01000004.1"/>
</dbReference>
<dbReference type="Pfam" id="PF00441">
    <property type="entry name" value="Acyl-CoA_dh_1"/>
    <property type="match status" value="1"/>
</dbReference>
<evidence type="ECO:0000313" key="9">
    <source>
        <dbReference type="EMBL" id="MBB5480975.1"/>
    </source>
</evidence>
<feature type="domain" description="Acyl-CoA dehydrogenase/oxidase N-terminal" evidence="8">
    <location>
        <begin position="34"/>
        <end position="121"/>
    </location>
</feature>
<dbReference type="CDD" id="cd00567">
    <property type="entry name" value="ACAD"/>
    <property type="match status" value="1"/>
</dbReference>
<gene>
    <name evidence="9" type="ORF">HNR20_005480</name>
</gene>
<dbReference type="InterPro" id="IPR037069">
    <property type="entry name" value="AcylCoA_DH/ox_N_sf"/>
</dbReference>
<dbReference type="PANTHER" id="PTHR43884">
    <property type="entry name" value="ACYL-COA DEHYDROGENASE"/>
    <property type="match status" value="1"/>
</dbReference>
<dbReference type="SUPFAM" id="SSF56645">
    <property type="entry name" value="Acyl-CoA dehydrogenase NM domain-like"/>
    <property type="match status" value="1"/>
</dbReference>
<accession>A0A840VW69</accession>
<organism evidence="9 10">
    <name type="scientific">Micromonospora parathelypteridis</name>
    <dbReference type="NCBI Taxonomy" id="1839617"/>
    <lineage>
        <taxon>Bacteria</taxon>
        <taxon>Bacillati</taxon>
        <taxon>Actinomycetota</taxon>
        <taxon>Actinomycetes</taxon>
        <taxon>Micromonosporales</taxon>
        <taxon>Micromonosporaceae</taxon>
        <taxon>Micromonospora</taxon>
    </lineage>
</organism>
<dbReference type="GO" id="GO:0005886">
    <property type="term" value="C:plasma membrane"/>
    <property type="evidence" value="ECO:0007669"/>
    <property type="project" value="TreeGrafter"/>
</dbReference>
<keyword evidence="10" id="KW-1185">Reference proteome</keyword>
<dbReference type="AlphaFoldDB" id="A0A840VW69"/>
<dbReference type="InterPro" id="IPR046373">
    <property type="entry name" value="Acyl-CoA_Oxase/DH_mid-dom_sf"/>
</dbReference>
<keyword evidence="4 5" id="KW-0274">FAD</keyword>
<keyword evidence="5" id="KW-0560">Oxidoreductase</keyword>
<dbReference type="GO" id="GO:0050660">
    <property type="term" value="F:flavin adenine dinucleotide binding"/>
    <property type="evidence" value="ECO:0007669"/>
    <property type="project" value="InterPro"/>
</dbReference>
<dbReference type="EMBL" id="JACHDP010000001">
    <property type="protein sequence ID" value="MBB5480975.1"/>
    <property type="molecule type" value="Genomic_DNA"/>
</dbReference>
<feature type="domain" description="Acyl-CoA dehydrogenase/oxidase C-terminal" evidence="6">
    <location>
        <begin position="230"/>
        <end position="381"/>
    </location>
</feature>
<evidence type="ECO:0000259" key="6">
    <source>
        <dbReference type="Pfam" id="PF00441"/>
    </source>
</evidence>
<dbReference type="InterPro" id="IPR009075">
    <property type="entry name" value="AcylCo_DH/oxidase_C"/>
</dbReference>
<dbReference type="Pfam" id="PF02770">
    <property type="entry name" value="Acyl-CoA_dh_M"/>
    <property type="match status" value="1"/>
</dbReference>
<evidence type="ECO:0000256" key="1">
    <source>
        <dbReference type="ARBA" id="ARBA00001974"/>
    </source>
</evidence>
<dbReference type="SUPFAM" id="SSF47203">
    <property type="entry name" value="Acyl-CoA dehydrogenase C-terminal domain-like"/>
    <property type="match status" value="1"/>
</dbReference>
<dbReference type="InterPro" id="IPR013786">
    <property type="entry name" value="AcylCoA_DH/ox_N"/>
</dbReference>
<dbReference type="InterPro" id="IPR036250">
    <property type="entry name" value="AcylCo_DH-like_C"/>
</dbReference>